<evidence type="ECO:0000313" key="3">
    <source>
        <dbReference type="Proteomes" id="UP001342314"/>
    </source>
</evidence>
<gene>
    <name evidence="2" type="ORF">Rhopal_003441-T1</name>
</gene>
<evidence type="ECO:0000256" key="1">
    <source>
        <dbReference type="SAM" id="MobiDB-lite"/>
    </source>
</evidence>
<feature type="region of interest" description="Disordered" evidence="1">
    <location>
        <begin position="1"/>
        <end position="28"/>
    </location>
</feature>
<dbReference type="EMBL" id="BQKY01000006">
    <property type="protein sequence ID" value="GJN90430.1"/>
    <property type="molecule type" value="Genomic_DNA"/>
</dbReference>
<evidence type="ECO:0000313" key="2">
    <source>
        <dbReference type="EMBL" id="GJN90430.1"/>
    </source>
</evidence>
<dbReference type="AlphaFoldDB" id="A0AAV5GKQ9"/>
<reference evidence="2 3" key="1">
    <citation type="submission" date="2021-12" db="EMBL/GenBank/DDBJ databases">
        <title>High titer production of polyol ester of fatty acids by Rhodotorula paludigena BS15 towards product separation-free biomass refinery.</title>
        <authorList>
            <person name="Mano J."/>
            <person name="Ono H."/>
            <person name="Tanaka T."/>
            <person name="Naito K."/>
            <person name="Sushida H."/>
            <person name="Ike M."/>
            <person name="Tokuyasu K."/>
            <person name="Kitaoka M."/>
        </authorList>
    </citation>
    <scope>NUCLEOTIDE SEQUENCE [LARGE SCALE GENOMIC DNA]</scope>
    <source>
        <strain evidence="2 3">BS15</strain>
    </source>
</reference>
<name>A0AAV5GKQ9_9BASI</name>
<keyword evidence="3" id="KW-1185">Reference proteome</keyword>
<protein>
    <recommendedName>
        <fullName evidence="4">Capsular associated protein</fullName>
    </recommendedName>
</protein>
<proteinExistence type="predicted"/>
<dbReference type="SUPFAM" id="SSF52266">
    <property type="entry name" value="SGNH hydrolase"/>
    <property type="match status" value="1"/>
</dbReference>
<dbReference type="Proteomes" id="UP001342314">
    <property type="component" value="Unassembled WGS sequence"/>
</dbReference>
<comment type="caution">
    <text evidence="2">The sequence shown here is derived from an EMBL/GenBank/DDBJ whole genome shotgun (WGS) entry which is preliminary data.</text>
</comment>
<feature type="compositionally biased region" description="Low complexity" evidence="1">
    <location>
        <begin position="1"/>
        <end position="14"/>
    </location>
</feature>
<accession>A0AAV5GKQ9</accession>
<organism evidence="2 3">
    <name type="scientific">Rhodotorula paludigena</name>
    <dbReference type="NCBI Taxonomy" id="86838"/>
    <lineage>
        <taxon>Eukaryota</taxon>
        <taxon>Fungi</taxon>
        <taxon>Dikarya</taxon>
        <taxon>Basidiomycota</taxon>
        <taxon>Pucciniomycotina</taxon>
        <taxon>Microbotryomycetes</taxon>
        <taxon>Sporidiobolales</taxon>
        <taxon>Sporidiobolaceae</taxon>
        <taxon>Rhodotorula</taxon>
    </lineage>
</organism>
<dbReference type="PANTHER" id="PTHR34407">
    <property type="entry name" value="EXPRESSED PROTEIN"/>
    <property type="match status" value="1"/>
</dbReference>
<dbReference type="CDD" id="cd00229">
    <property type="entry name" value="SGNH_hydrolase"/>
    <property type="match status" value="1"/>
</dbReference>
<dbReference type="PANTHER" id="PTHR34407:SF1">
    <property type="entry name" value="SGNH HYDROLASE-TYPE ESTERASE DOMAIN-CONTAINING PROTEIN"/>
    <property type="match status" value="1"/>
</dbReference>
<sequence length="582" mass="63882">MKDEPPASSSSPASTNMRRASVRGSVTSVSPLLHQRSASSSAIDYSSFTRESSVDLTTLASRIPAPSKRRWRPTRVTLAWVAALSLVVLYYQSRLSELTTAANAARALASSLRSRPAALDGGTGVDGFAVLDETLPNLATSSCEVCHLNPANPLCEYGYDSIRQSRAYEGSGARLRKVLAKALRGEPFSVGVLGASVTAGHSVPPGNQRWQERWFDDFKKMFPNATMHVGAIGAMDSLFFSFCFGALVPDDLDLYLVELDINNEPGLETLRDDDALMRGLLQLPQEPAVIRISTFQIIFDELARGIISSLVTSQYFDVPVIGIRNFLLPHMQHHREDAEVIFGYDQWGNRDYRHISEVGHVALADVLSLYIRKEVCETQRRALLPSPPPRKSGPWPGDDEAGLIPPLEVFSSWRKPEPPEPVIPHCQTMTGKDPLEPVSYTDDFTRIEWNGKAAWSSSTPGGQIRFNFKGTKVGLFLWVTNGHQNPEEKSDDPVVKAREAPGMGKCWVEELNDDGESSIVNPNGVYEGFELNTHIPWKMAAQSDFFTVAKGLSGGEHMLACEVLSTTTSGGTKFRVQGLASQ</sequence>
<evidence type="ECO:0008006" key="4">
    <source>
        <dbReference type="Google" id="ProtNLM"/>
    </source>
</evidence>